<evidence type="ECO:0000313" key="2">
    <source>
        <dbReference type="EMBL" id="GJQ14962.1"/>
    </source>
</evidence>
<protein>
    <recommendedName>
        <fullName evidence="1">Oxidoreductase FAD/NAD(P)-binding domain-containing protein</fullName>
    </recommendedName>
</protein>
<dbReference type="Pfam" id="PF00175">
    <property type="entry name" value="NAD_binding_1"/>
    <property type="match status" value="1"/>
</dbReference>
<gene>
    <name evidence="2" type="ORF">GpartN1_g6753.t1</name>
</gene>
<organism evidence="2 3">
    <name type="scientific">Galdieria partita</name>
    <dbReference type="NCBI Taxonomy" id="83374"/>
    <lineage>
        <taxon>Eukaryota</taxon>
        <taxon>Rhodophyta</taxon>
        <taxon>Bangiophyceae</taxon>
        <taxon>Galdieriales</taxon>
        <taxon>Galdieriaceae</taxon>
        <taxon>Galdieria</taxon>
    </lineage>
</organism>
<proteinExistence type="predicted"/>
<dbReference type="InterPro" id="IPR001433">
    <property type="entry name" value="OxRdtase_FAD/NAD-bd"/>
</dbReference>
<keyword evidence="3" id="KW-1185">Reference proteome</keyword>
<dbReference type="InterPro" id="IPR039261">
    <property type="entry name" value="FNR_nucleotide-bd"/>
</dbReference>
<dbReference type="PANTHER" id="PTHR47215:SF1">
    <property type="entry name" value="F9L1.8 PROTEIN"/>
    <property type="match status" value="1"/>
</dbReference>
<dbReference type="CDD" id="cd00322">
    <property type="entry name" value="FNR_like"/>
    <property type="match status" value="1"/>
</dbReference>
<name>A0A9C7UTT5_9RHOD</name>
<reference evidence="2" key="2">
    <citation type="submission" date="2022-01" db="EMBL/GenBank/DDBJ databases">
        <authorList>
            <person name="Hirooka S."/>
            <person name="Miyagishima S.Y."/>
        </authorList>
    </citation>
    <scope>NUCLEOTIDE SEQUENCE</scope>
    <source>
        <strain evidence="2">NBRC 102759</strain>
    </source>
</reference>
<dbReference type="InterPro" id="IPR017938">
    <property type="entry name" value="Riboflavin_synthase-like_b-brl"/>
</dbReference>
<dbReference type="EMBL" id="BQMJ01000062">
    <property type="protein sequence ID" value="GJQ14962.1"/>
    <property type="molecule type" value="Genomic_DNA"/>
</dbReference>
<accession>A0A9C7UTT5</accession>
<dbReference type="PANTHER" id="PTHR47215">
    <property type="match status" value="1"/>
</dbReference>
<dbReference type="OrthoDB" id="1856718at2759"/>
<dbReference type="AlphaFoldDB" id="A0A9C7UTT5"/>
<feature type="domain" description="Oxidoreductase FAD/NAD(P)-binding" evidence="1">
    <location>
        <begin position="167"/>
        <end position="271"/>
    </location>
</feature>
<dbReference type="GO" id="GO:0016491">
    <property type="term" value="F:oxidoreductase activity"/>
    <property type="evidence" value="ECO:0007669"/>
    <property type="project" value="InterPro"/>
</dbReference>
<sequence length="289" mass="33059">MQFICQCSTRSSFTNSRNKFINGSLLRLCREVNVVFYSQLSSRNIWKWKTRKRVLVSQLEDWYKARITHNVHASEGHRTICLEPPAIVLEQYTNPGMFVKLSNGKEKPNFFAVASAVHSPFMEFLVKRTHATAWLCDLEKDGEVFISSVMGRGFQLSRLHNVEHIYLLATGSGIAPLRAVMESKEFLQFANKKDLQLYYGVRTPERFSYHDRFSLWQQTGVRIHKICSTDASGRWAGRVGYVQHWLKEDGIPNPEKSGALLCGVKGMIEEATHLLQTQGVPSDKILTNF</sequence>
<dbReference type="Gene3D" id="3.40.50.80">
    <property type="entry name" value="Nucleotide-binding domain of ferredoxin-NADP reductase (FNR) module"/>
    <property type="match status" value="1"/>
</dbReference>
<dbReference type="SUPFAM" id="SSF52343">
    <property type="entry name" value="Ferredoxin reductase-like, C-terminal NADP-linked domain"/>
    <property type="match status" value="1"/>
</dbReference>
<evidence type="ECO:0000259" key="1">
    <source>
        <dbReference type="Pfam" id="PF00175"/>
    </source>
</evidence>
<dbReference type="SUPFAM" id="SSF63380">
    <property type="entry name" value="Riboflavin synthase domain-like"/>
    <property type="match status" value="1"/>
</dbReference>
<reference evidence="2" key="1">
    <citation type="journal article" date="2022" name="Proc. Natl. Acad. Sci. U.S.A.">
        <title>Life cycle and functional genomics of the unicellular red alga Galdieria for elucidating algal and plant evolution and industrial use.</title>
        <authorList>
            <person name="Hirooka S."/>
            <person name="Itabashi T."/>
            <person name="Ichinose T.M."/>
            <person name="Onuma R."/>
            <person name="Fujiwara T."/>
            <person name="Yamashita S."/>
            <person name="Jong L.W."/>
            <person name="Tomita R."/>
            <person name="Iwane A.H."/>
            <person name="Miyagishima S.Y."/>
        </authorList>
    </citation>
    <scope>NUCLEOTIDE SEQUENCE</scope>
    <source>
        <strain evidence="2">NBRC 102759</strain>
    </source>
</reference>
<comment type="caution">
    <text evidence="2">The sequence shown here is derived from an EMBL/GenBank/DDBJ whole genome shotgun (WGS) entry which is preliminary data.</text>
</comment>
<dbReference type="Proteomes" id="UP001061958">
    <property type="component" value="Unassembled WGS sequence"/>
</dbReference>
<evidence type="ECO:0000313" key="3">
    <source>
        <dbReference type="Proteomes" id="UP001061958"/>
    </source>
</evidence>